<dbReference type="SUPFAM" id="SSF103473">
    <property type="entry name" value="MFS general substrate transporter"/>
    <property type="match status" value="1"/>
</dbReference>
<dbReference type="PANTHER" id="PTHR43826">
    <property type="entry name" value="GLUCOSE-6-PHOSPHATE EXCHANGER SLC37A4"/>
    <property type="match status" value="1"/>
</dbReference>
<dbReference type="PROSITE" id="PS50850">
    <property type="entry name" value="MFS"/>
    <property type="match status" value="1"/>
</dbReference>
<dbReference type="InterPro" id="IPR000849">
    <property type="entry name" value="Sugar_P_transporter"/>
</dbReference>
<protein>
    <submittedName>
        <fullName evidence="8">MFS transporter</fullName>
    </submittedName>
</protein>
<feature type="transmembrane region" description="Helical" evidence="6">
    <location>
        <begin position="348"/>
        <end position="370"/>
    </location>
</feature>
<feature type="transmembrane region" description="Helical" evidence="6">
    <location>
        <begin position="294"/>
        <end position="310"/>
    </location>
</feature>
<dbReference type="PIRSF" id="PIRSF002808">
    <property type="entry name" value="Hexose_phosphate_transp"/>
    <property type="match status" value="1"/>
</dbReference>
<feature type="transmembrane region" description="Helical" evidence="6">
    <location>
        <begin position="316"/>
        <end position="336"/>
    </location>
</feature>
<evidence type="ECO:0000256" key="6">
    <source>
        <dbReference type="SAM" id="Phobius"/>
    </source>
</evidence>
<name>A0A5J5I0T5_9BACI</name>
<dbReference type="PANTHER" id="PTHR43826:SF3">
    <property type="entry name" value="GLUCOSE-6-PHOSPHATE EXCHANGER SLC37A4"/>
    <property type="match status" value="1"/>
</dbReference>
<feature type="transmembrane region" description="Helical" evidence="6">
    <location>
        <begin position="390"/>
        <end position="407"/>
    </location>
</feature>
<dbReference type="Pfam" id="PF07690">
    <property type="entry name" value="MFS_1"/>
    <property type="match status" value="1"/>
</dbReference>
<dbReference type="Proteomes" id="UP000326671">
    <property type="component" value="Unassembled WGS sequence"/>
</dbReference>
<dbReference type="InterPro" id="IPR036259">
    <property type="entry name" value="MFS_trans_sf"/>
</dbReference>
<feature type="transmembrane region" description="Helical" evidence="6">
    <location>
        <begin position="101"/>
        <end position="124"/>
    </location>
</feature>
<gene>
    <name evidence="8" type="ORF">F4V44_04595</name>
</gene>
<proteinExistence type="predicted"/>
<evidence type="ECO:0000256" key="5">
    <source>
        <dbReference type="ARBA" id="ARBA00023136"/>
    </source>
</evidence>
<comment type="caution">
    <text evidence="8">The sequence shown here is derived from an EMBL/GenBank/DDBJ whole genome shotgun (WGS) entry which is preliminary data.</text>
</comment>
<evidence type="ECO:0000256" key="1">
    <source>
        <dbReference type="ARBA" id="ARBA00004651"/>
    </source>
</evidence>
<evidence type="ECO:0000256" key="3">
    <source>
        <dbReference type="ARBA" id="ARBA00022692"/>
    </source>
</evidence>
<feature type="transmembrane region" description="Helical" evidence="6">
    <location>
        <begin position="43"/>
        <end position="62"/>
    </location>
</feature>
<evidence type="ECO:0000259" key="7">
    <source>
        <dbReference type="PROSITE" id="PS50850"/>
    </source>
</evidence>
<dbReference type="GO" id="GO:0035435">
    <property type="term" value="P:phosphate ion transmembrane transport"/>
    <property type="evidence" value="ECO:0007669"/>
    <property type="project" value="TreeGrafter"/>
</dbReference>
<keyword evidence="2" id="KW-0813">Transport</keyword>
<feature type="transmembrane region" description="Helical" evidence="6">
    <location>
        <begin position="74"/>
        <end position="95"/>
    </location>
</feature>
<accession>A0A5J5I0T5</accession>
<keyword evidence="5 6" id="KW-0472">Membrane</keyword>
<dbReference type="InterPro" id="IPR011701">
    <property type="entry name" value="MFS"/>
</dbReference>
<organism evidence="8 9">
    <name type="scientific">Niallia endozanthoxylica</name>
    <dbReference type="NCBI Taxonomy" id="2036016"/>
    <lineage>
        <taxon>Bacteria</taxon>
        <taxon>Bacillati</taxon>
        <taxon>Bacillota</taxon>
        <taxon>Bacilli</taxon>
        <taxon>Bacillales</taxon>
        <taxon>Bacillaceae</taxon>
        <taxon>Niallia</taxon>
    </lineage>
</organism>
<sequence length="424" mass="46817">MDKHNSSYRWIVFISVLLAYFLIVSQRTAPGLITDQVMKDFQISAAVVGLMTSIQFVAYSGLQIPVGLLSDRFGPNLFLIIGTLLNGIGTIIYSIAPHESILLFSRLLVGVGDATIWVNLVLILGKWFKPGEFTRLLGLAAVAGSFGSLLATVPFSHFIELAGWRPVFFITGMVLCMVSILLYVVLEKRPKQEAIQSAASNLRQKQKYEKTGIILKRMLSSRQAWATFFCHFGVVGTYVGFIGSWGVPYGMDVLEISRAAASQLMMYGLIGAIAGSFLIGWFTSKLETVKRPYVFIQFMIFLSWLALFIFEKPSFLLVVLLLFLIGFGHGGGPLTFAIVRNSFPSKEIGVVTGFANTGGFISAVLLPFLFGKMLDHFHLAPIEVGYHYGFLIPVIFSFIGLVGCIMIKEQQNSERQLKKSTGVI</sequence>
<evidence type="ECO:0000256" key="4">
    <source>
        <dbReference type="ARBA" id="ARBA00022989"/>
    </source>
</evidence>
<evidence type="ECO:0000256" key="2">
    <source>
        <dbReference type="ARBA" id="ARBA00022448"/>
    </source>
</evidence>
<evidence type="ECO:0000313" key="8">
    <source>
        <dbReference type="EMBL" id="KAA9028553.1"/>
    </source>
</evidence>
<feature type="domain" description="Major facilitator superfamily (MFS) profile" evidence="7">
    <location>
        <begin position="12"/>
        <end position="412"/>
    </location>
</feature>
<dbReference type="Gene3D" id="1.20.1250.20">
    <property type="entry name" value="MFS general substrate transporter like domains"/>
    <property type="match status" value="2"/>
</dbReference>
<dbReference type="EMBL" id="VYKL01000010">
    <property type="protein sequence ID" value="KAA9028553.1"/>
    <property type="molecule type" value="Genomic_DNA"/>
</dbReference>
<reference evidence="8 9" key="1">
    <citation type="submission" date="2019-09" db="EMBL/GenBank/DDBJ databases">
        <title>Whole genome sequences of isolates from the Mars Exploration Rovers.</title>
        <authorList>
            <person name="Seuylemezian A."/>
            <person name="Vaishampayan P."/>
        </authorList>
    </citation>
    <scope>NUCLEOTIDE SEQUENCE [LARGE SCALE GENOMIC DNA]</scope>
    <source>
        <strain evidence="8 9">MER_TA_151</strain>
    </source>
</reference>
<feature type="transmembrane region" description="Helical" evidence="6">
    <location>
        <begin position="264"/>
        <end position="282"/>
    </location>
</feature>
<dbReference type="InterPro" id="IPR051337">
    <property type="entry name" value="OPA_Antiporter"/>
</dbReference>
<dbReference type="InterPro" id="IPR020846">
    <property type="entry name" value="MFS_dom"/>
</dbReference>
<feature type="transmembrane region" description="Helical" evidence="6">
    <location>
        <begin position="7"/>
        <end position="23"/>
    </location>
</feature>
<keyword evidence="3 6" id="KW-0812">Transmembrane</keyword>
<dbReference type="GO" id="GO:0061513">
    <property type="term" value="F:glucose 6-phosphate:phosphate antiporter activity"/>
    <property type="evidence" value="ECO:0007669"/>
    <property type="project" value="TreeGrafter"/>
</dbReference>
<feature type="transmembrane region" description="Helical" evidence="6">
    <location>
        <begin position="224"/>
        <end position="244"/>
    </location>
</feature>
<keyword evidence="4 6" id="KW-1133">Transmembrane helix</keyword>
<dbReference type="GO" id="GO:0005886">
    <property type="term" value="C:plasma membrane"/>
    <property type="evidence" value="ECO:0007669"/>
    <property type="project" value="UniProtKB-SubCell"/>
</dbReference>
<evidence type="ECO:0000313" key="9">
    <source>
        <dbReference type="Proteomes" id="UP000326671"/>
    </source>
</evidence>
<feature type="transmembrane region" description="Helical" evidence="6">
    <location>
        <begin position="136"/>
        <end position="155"/>
    </location>
</feature>
<feature type="transmembrane region" description="Helical" evidence="6">
    <location>
        <begin position="167"/>
        <end position="186"/>
    </location>
</feature>
<dbReference type="RefSeq" id="WP_150438805.1">
    <property type="nucleotide sequence ID" value="NZ_VYKL01000010.1"/>
</dbReference>
<dbReference type="AlphaFoldDB" id="A0A5J5I0T5"/>
<dbReference type="OrthoDB" id="9773404at2"/>
<comment type="subcellular location">
    <subcellularLocation>
        <location evidence="1">Cell membrane</location>
        <topology evidence="1">Multi-pass membrane protein</topology>
    </subcellularLocation>
</comment>
<keyword evidence="9" id="KW-1185">Reference proteome</keyword>